<comment type="caution">
    <text evidence="1">The sequence shown here is derived from an EMBL/GenBank/DDBJ whole genome shotgun (WGS) entry which is preliminary data.</text>
</comment>
<evidence type="ECO:0000313" key="1">
    <source>
        <dbReference type="EMBL" id="GFH70542.1"/>
    </source>
</evidence>
<dbReference type="Proteomes" id="UP000472710">
    <property type="component" value="Unassembled WGS sequence"/>
</dbReference>
<evidence type="ECO:0000313" key="2">
    <source>
        <dbReference type="Proteomes" id="UP000472710"/>
    </source>
</evidence>
<protein>
    <submittedName>
        <fullName evidence="1">Uncharacterized protein</fullName>
    </submittedName>
</protein>
<proteinExistence type="predicted"/>
<dbReference type="EMBL" id="BLLN01000002">
    <property type="protein sequence ID" value="GFH70542.1"/>
    <property type="molecule type" value="Genomic_DNA"/>
</dbReference>
<sequence>MVPDQPHQPLVGPVLVTEEPGSVQGMEARHRQARRIPNVMQRGGGDKQAGVLVEDLTYFGGAVGHSLRMRPPPWKCAAEFGPRDVRRPVLDVIAHVWLSAQGAVGPSRRTR</sequence>
<keyword evidence="2" id="KW-1185">Reference proteome</keyword>
<reference evidence="1 2" key="1">
    <citation type="submission" date="2020-02" db="EMBL/GenBank/DDBJ databases">
        <title>Whole genome shotgun sequence of Streptomyces diastaticus subsp. diastaticus NBRC 13412.</title>
        <authorList>
            <person name="Ichikawa N."/>
            <person name="Komaki H."/>
            <person name="Tamura T."/>
        </authorList>
    </citation>
    <scope>NUCLEOTIDE SEQUENCE [LARGE SCALE GENOMIC DNA]</scope>
    <source>
        <strain evidence="1 2">NBRC 13412</strain>
    </source>
</reference>
<organism evidence="1 2">
    <name type="scientific">Streptomyces diastaticus subsp. diastaticus</name>
    <dbReference type="NCBI Taxonomy" id="68040"/>
    <lineage>
        <taxon>Bacteria</taxon>
        <taxon>Bacillati</taxon>
        <taxon>Actinomycetota</taxon>
        <taxon>Actinomycetes</taxon>
        <taxon>Kitasatosporales</taxon>
        <taxon>Streptomycetaceae</taxon>
        <taxon>Streptomyces</taxon>
        <taxon>Streptomyces diastaticus group</taxon>
    </lineage>
</organism>
<accession>A0ABQ1CJE6</accession>
<name>A0ABQ1CJE6_STRDI</name>
<gene>
    <name evidence="1" type="ORF">Sdia_13100</name>
</gene>